<organism evidence="1 2">
    <name type="scientific">Mycena chlorophos</name>
    <name type="common">Agaric fungus</name>
    <name type="synonym">Agaricus chlorophos</name>
    <dbReference type="NCBI Taxonomy" id="658473"/>
    <lineage>
        <taxon>Eukaryota</taxon>
        <taxon>Fungi</taxon>
        <taxon>Dikarya</taxon>
        <taxon>Basidiomycota</taxon>
        <taxon>Agaricomycotina</taxon>
        <taxon>Agaricomycetes</taxon>
        <taxon>Agaricomycetidae</taxon>
        <taxon>Agaricales</taxon>
        <taxon>Marasmiineae</taxon>
        <taxon>Mycenaceae</taxon>
        <taxon>Mycena</taxon>
    </lineage>
</organism>
<evidence type="ECO:0000313" key="2">
    <source>
        <dbReference type="Proteomes" id="UP000613580"/>
    </source>
</evidence>
<proteinExistence type="predicted"/>
<protein>
    <submittedName>
        <fullName evidence="1">Uncharacterized protein</fullName>
    </submittedName>
</protein>
<evidence type="ECO:0000313" key="1">
    <source>
        <dbReference type="EMBL" id="KAF7304553.1"/>
    </source>
</evidence>
<sequence>MRQTQQLRTLCGGRCVFARFVCVPSLSRQLIQCHRFGRPGAIAFPSSSDVALPAASVSTRDTPRMTMGPVQAAGERGLRPAHTGHDTTRKLRGLTTMGPGTVEDRFRYAQRPTIRHRRLLPPDGYPLLGPPAVIPSPASGETLTRTAVFRNRWLALRYECWSEVTF</sequence>
<dbReference type="Proteomes" id="UP000613580">
    <property type="component" value="Unassembled WGS sequence"/>
</dbReference>
<accession>A0A8H6SSQ2</accession>
<comment type="caution">
    <text evidence="1">The sequence shown here is derived from an EMBL/GenBank/DDBJ whole genome shotgun (WGS) entry which is preliminary data.</text>
</comment>
<dbReference type="AlphaFoldDB" id="A0A8H6SSQ2"/>
<gene>
    <name evidence="1" type="ORF">HMN09_00858000</name>
</gene>
<name>A0A8H6SSQ2_MYCCL</name>
<reference evidence="1" key="1">
    <citation type="submission" date="2020-05" db="EMBL/GenBank/DDBJ databases">
        <title>Mycena genomes resolve the evolution of fungal bioluminescence.</title>
        <authorList>
            <person name="Tsai I.J."/>
        </authorList>
    </citation>
    <scope>NUCLEOTIDE SEQUENCE</scope>
    <source>
        <strain evidence="1">110903Hualien_Pintung</strain>
    </source>
</reference>
<keyword evidence="2" id="KW-1185">Reference proteome</keyword>
<dbReference type="EMBL" id="JACAZE010000011">
    <property type="protein sequence ID" value="KAF7304553.1"/>
    <property type="molecule type" value="Genomic_DNA"/>
</dbReference>